<dbReference type="Gene3D" id="3.40.630.30">
    <property type="match status" value="1"/>
</dbReference>
<evidence type="ECO:0000313" key="3">
    <source>
        <dbReference type="Proteomes" id="UP000623608"/>
    </source>
</evidence>
<dbReference type="EMBL" id="BOMY01000041">
    <property type="protein sequence ID" value="GIF23631.1"/>
    <property type="molecule type" value="Genomic_DNA"/>
</dbReference>
<reference evidence="2" key="1">
    <citation type="submission" date="2021-01" db="EMBL/GenBank/DDBJ databases">
        <title>Whole genome shotgun sequence of Actinoplanes tereljensis NBRC 105297.</title>
        <authorList>
            <person name="Komaki H."/>
            <person name="Tamura T."/>
        </authorList>
    </citation>
    <scope>NUCLEOTIDE SEQUENCE</scope>
    <source>
        <strain evidence="2">NBRC 105297</strain>
    </source>
</reference>
<dbReference type="GO" id="GO:0016747">
    <property type="term" value="F:acyltransferase activity, transferring groups other than amino-acyl groups"/>
    <property type="evidence" value="ECO:0007669"/>
    <property type="project" value="InterPro"/>
</dbReference>
<dbReference type="CDD" id="cd04301">
    <property type="entry name" value="NAT_SF"/>
    <property type="match status" value="1"/>
</dbReference>
<name>A0A919TV76_9ACTN</name>
<evidence type="ECO:0000259" key="1">
    <source>
        <dbReference type="PROSITE" id="PS51186"/>
    </source>
</evidence>
<dbReference type="SUPFAM" id="SSF55729">
    <property type="entry name" value="Acyl-CoA N-acyltransferases (Nat)"/>
    <property type="match status" value="1"/>
</dbReference>
<feature type="domain" description="N-acetyltransferase" evidence="1">
    <location>
        <begin position="107"/>
        <end position="248"/>
    </location>
</feature>
<dbReference type="Proteomes" id="UP000623608">
    <property type="component" value="Unassembled WGS sequence"/>
</dbReference>
<dbReference type="Pfam" id="PF13508">
    <property type="entry name" value="Acetyltransf_7"/>
    <property type="match status" value="1"/>
</dbReference>
<dbReference type="RefSeq" id="WP_203811513.1">
    <property type="nucleotide sequence ID" value="NZ_BOMY01000041.1"/>
</dbReference>
<accession>A0A919TV76</accession>
<keyword evidence="3" id="KW-1185">Reference proteome</keyword>
<dbReference type="PROSITE" id="PS51186">
    <property type="entry name" value="GNAT"/>
    <property type="match status" value="1"/>
</dbReference>
<proteinExistence type="predicted"/>
<sequence>MTTTGDRIADAWLDAMTVLCELTPHGWHAERGDARALVSGVGVGSLNIAVSTAREPGPDSLRSLDEAARDVAKHGLPWSIVVLGEAGADLAGLADRHGLTGGGPITVMVCDADRADLRAKPALIDRVGPHRSQDYTEVLAAGFETPAGIFGDLMGGGVLDDPRIAGYLTESATGLGIRTGGLIGVYNIAVRPEARSQGLGRAMTARVMADGFAAGATSAYLQTSTVGRPLYESMGFRTVQTWATFFTT</sequence>
<gene>
    <name evidence="2" type="ORF">Ate02nite_63610</name>
</gene>
<protein>
    <recommendedName>
        <fullName evidence="1">N-acetyltransferase domain-containing protein</fullName>
    </recommendedName>
</protein>
<evidence type="ECO:0000313" key="2">
    <source>
        <dbReference type="EMBL" id="GIF23631.1"/>
    </source>
</evidence>
<organism evidence="2 3">
    <name type="scientific">Paractinoplanes tereljensis</name>
    <dbReference type="NCBI Taxonomy" id="571912"/>
    <lineage>
        <taxon>Bacteria</taxon>
        <taxon>Bacillati</taxon>
        <taxon>Actinomycetota</taxon>
        <taxon>Actinomycetes</taxon>
        <taxon>Micromonosporales</taxon>
        <taxon>Micromonosporaceae</taxon>
        <taxon>Paractinoplanes</taxon>
    </lineage>
</organism>
<comment type="caution">
    <text evidence="2">The sequence shown here is derived from an EMBL/GenBank/DDBJ whole genome shotgun (WGS) entry which is preliminary data.</text>
</comment>
<dbReference type="AlphaFoldDB" id="A0A919TV76"/>
<dbReference type="InterPro" id="IPR016181">
    <property type="entry name" value="Acyl_CoA_acyltransferase"/>
</dbReference>
<dbReference type="InterPro" id="IPR000182">
    <property type="entry name" value="GNAT_dom"/>
</dbReference>